<feature type="domain" description="BTB" evidence="1">
    <location>
        <begin position="8"/>
        <end position="80"/>
    </location>
</feature>
<dbReference type="EMBL" id="JBICBT010000103">
    <property type="protein sequence ID" value="KAL3123364.1"/>
    <property type="molecule type" value="Genomic_DNA"/>
</dbReference>
<reference evidence="2 4" key="1">
    <citation type="submission" date="2024-10" db="EMBL/GenBank/DDBJ databases">
        <authorList>
            <person name="Kim D."/>
        </authorList>
    </citation>
    <scope>NUCLEOTIDE SEQUENCE [LARGE SCALE GENOMIC DNA]</scope>
    <source>
        <strain evidence="2">BH-2024</strain>
    </source>
</reference>
<dbReference type="Pfam" id="PF00651">
    <property type="entry name" value="BTB"/>
    <property type="match status" value="1"/>
</dbReference>
<organism evidence="2 4">
    <name type="scientific">Heterodera trifolii</name>
    <dbReference type="NCBI Taxonomy" id="157864"/>
    <lineage>
        <taxon>Eukaryota</taxon>
        <taxon>Metazoa</taxon>
        <taxon>Ecdysozoa</taxon>
        <taxon>Nematoda</taxon>
        <taxon>Chromadorea</taxon>
        <taxon>Rhabditida</taxon>
        <taxon>Tylenchina</taxon>
        <taxon>Tylenchomorpha</taxon>
        <taxon>Tylenchoidea</taxon>
        <taxon>Heteroderidae</taxon>
        <taxon>Heteroderinae</taxon>
        <taxon>Heterodera</taxon>
    </lineage>
</organism>
<protein>
    <recommendedName>
        <fullName evidence="1">BTB domain-containing protein</fullName>
    </recommendedName>
</protein>
<dbReference type="SUPFAM" id="SSF54695">
    <property type="entry name" value="POZ domain"/>
    <property type="match status" value="1"/>
</dbReference>
<dbReference type="Proteomes" id="UP001620626">
    <property type="component" value="Unassembled WGS sequence"/>
</dbReference>
<gene>
    <name evidence="2" type="ORF">niasHT_009507</name>
    <name evidence="3" type="ORF">niasHT_009508</name>
</gene>
<keyword evidence="4" id="KW-1185">Reference proteome</keyword>
<sequence length="80" mass="9165">MLDSERYSDVQFLVGKDDKKEIVSAHRVILSVASDVFEAMFRYDEQNSKISIGKDHATKKDPILVPDIEIETFKAMLTFI</sequence>
<dbReference type="EMBL" id="JBICBT010000103">
    <property type="protein sequence ID" value="KAL3123365.1"/>
    <property type="molecule type" value="Genomic_DNA"/>
</dbReference>
<name>A0ABD2M7A7_9BILA</name>
<dbReference type="PANTHER" id="PTHR45774">
    <property type="entry name" value="BTB/POZ DOMAIN-CONTAINING"/>
    <property type="match status" value="1"/>
</dbReference>
<dbReference type="PROSITE" id="PS50097">
    <property type="entry name" value="BTB"/>
    <property type="match status" value="1"/>
</dbReference>
<evidence type="ECO:0000313" key="2">
    <source>
        <dbReference type="EMBL" id="KAL3123364.1"/>
    </source>
</evidence>
<evidence type="ECO:0000259" key="1">
    <source>
        <dbReference type="PROSITE" id="PS50097"/>
    </source>
</evidence>
<dbReference type="InterPro" id="IPR011333">
    <property type="entry name" value="SKP1/BTB/POZ_sf"/>
</dbReference>
<dbReference type="PANTHER" id="PTHR45774:SF3">
    <property type="entry name" value="BTB (POZ) DOMAIN-CONTAINING 2B-RELATED"/>
    <property type="match status" value="1"/>
</dbReference>
<dbReference type="InterPro" id="IPR000210">
    <property type="entry name" value="BTB/POZ_dom"/>
</dbReference>
<dbReference type="Gene3D" id="3.30.710.10">
    <property type="entry name" value="Potassium Channel Kv1.1, Chain A"/>
    <property type="match status" value="1"/>
</dbReference>
<accession>A0ABD2M7A7</accession>
<dbReference type="AlphaFoldDB" id="A0ABD2M7A7"/>
<evidence type="ECO:0000313" key="4">
    <source>
        <dbReference type="Proteomes" id="UP001620626"/>
    </source>
</evidence>
<comment type="caution">
    <text evidence="2">The sequence shown here is derived from an EMBL/GenBank/DDBJ whole genome shotgun (WGS) entry which is preliminary data.</text>
</comment>
<evidence type="ECO:0000313" key="3">
    <source>
        <dbReference type="EMBL" id="KAL3123365.1"/>
    </source>
</evidence>
<proteinExistence type="predicted"/>